<name>A0ABX8YE43_ANETH</name>
<evidence type="ECO:0000313" key="2">
    <source>
        <dbReference type="Proteomes" id="UP000826616"/>
    </source>
</evidence>
<proteinExistence type="predicted"/>
<dbReference type="EMBL" id="CP080764">
    <property type="protein sequence ID" value="QYY43982.1"/>
    <property type="molecule type" value="Genomic_DNA"/>
</dbReference>
<evidence type="ECO:0000313" key="1">
    <source>
        <dbReference type="EMBL" id="QYY43982.1"/>
    </source>
</evidence>
<protein>
    <submittedName>
        <fullName evidence="1">Uncharacterized protein</fullName>
    </submittedName>
</protein>
<reference evidence="1 2" key="1">
    <citation type="submission" date="2021-08" db="EMBL/GenBank/DDBJ databases">
        <title>Complete genome sequence of the strain Aneurinibacillus thermoaerophilus CCM 8960.</title>
        <authorList>
            <person name="Musilova J."/>
            <person name="Kourilova X."/>
            <person name="Pernicova I."/>
            <person name="Bezdicek M."/>
            <person name="Lengerova M."/>
            <person name="Obruca S."/>
            <person name="Sedlar K."/>
        </authorList>
    </citation>
    <scope>NUCLEOTIDE SEQUENCE [LARGE SCALE GENOMIC DNA]</scope>
    <source>
        <strain evidence="1 2">CCM 8960</strain>
    </source>
</reference>
<accession>A0ABX8YE43</accession>
<dbReference type="GeneID" id="97141175"/>
<keyword evidence="2" id="KW-1185">Reference proteome</keyword>
<sequence>MENQRERRFRKGIAFCIFRRYPIAWFMETGIFKVKNNYSDNHAFSLFYKGVV</sequence>
<dbReference type="RefSeq" id="WP_156424072.1">
    <property type="nucleotide sequence ID" value="NZ_CP080764.1"/>
</dbReference>
<gene>
    <name evidence="1" type="ORF">K3F53_07305</name>
</gene>
<organism evidence="1 2">
    <name type="scientific">Aneurinibacillus thermoaerophilus</name>
    <dbReference type="NCBI Taxonomy" id="143495"/>
    <lineage>
        <taxon>Bacteria</taxon>
        <taxon>Bacillati</taxon>
        <taxon>Bacillota</taxon>
        <taxon>Bacilli</taxon>
        <taxon>Bacillales</taxon>
        <taxon>Paenibacillaceae</taxon>
        <taxon>Aneurinibacillus group</taxon>
        <taxon>Aneurinibacillus</taxon>
    </lineage>
</organism>
<dbReference type="Proteomes" id="UP000826616">
    <property type="component" value="Chromosome"/>
</dbReference>